<evidence type="ECO:0000313" key="12">
    <source>
        <dbReference type="EMBL" id="GHP05119.1"/>
    </source>
</evidence>
<evidence type="ECO:0000256" key="4">
    <source>
        <dbReference type="ARBA" id="ARBA00022679"/>
    </source>
</evidence>
<accession>A0A830HIL2</accession>
<dbReference type="GO" id="GO:0000139">
    <property type="term" value="C:Golgi membrane"/>
    <property type="evidence" value="ECO:0007669"/>
    <property type="project" value="UniProtKB-SubCell"/>
</dbReference>
<evidence type="ECO:0000256" key="9">
    <source>
        <dbReference type="ARBA" id="ARBA00023136"/>
    </source>
</evidence>
<protein>
    <submittedName>
        <fullName evidence="12">Uncharacterized protein</fullName>
    </submittedName>
</protein>
<evidence type="ECO:0000256" key="3">
    <source>
        <dbReference type="ARBA" id="ARBA00022676"/>
    </source>
</evidence>
<dbReference type="Proteomes" id="UP000660262">
    <property type="component" value="Unassembled WGS sequence"/>
</dbReference>
<dbReference type="Pfam" id="PF00777">
    <property type="entry name" value="Glyco_transf_29"/>
    <property type="match status" value="1"/>
</dbReference>
<dbReference type="InterPro" id="IPR001675">
    <property type="entry name" value="Glyco_trans_29"/>
</dbReference>
<keyword evidence="6" id="KW-0735">Signal-anchor</keyword>
<evidence type="ECO:0000256" key="5">
    <source>
        <dbReference type="ARBA" id="ARBA00022692"/>
    </source>
</evidence>
<feature type="signal peptide" evidence="11">
    <location>
        <begin position="1"/>
        <end position="19"/>
    </location>
</feature>
<keyword evidence="7" id="KW-1133">Transmembrane helix</keyword>
<keyword evidence="3" id="KW-0328">Glycosyltransferase</keyword>
<dbReference type="EMBL" id="BNJQ01000009">
    <property type="protein sequence ID" value="GHP05119.1"/>
    <property type="molecule type" value="Genomic_DNA"/>
</dbReference>
<proteinExistence type="inferred from homology"/>
<sequence>MHARSLFLTTLVVVAHVAAFPITSEGRARSGRSRRRSVGDLSSSKAAQIQAMLRDVDTKCTFYTRACVKPGMPVITASWHNYETKIGELRQPKTFRNHPSWYHTLTEEEVSTVTDVPLRSLGKCALVAFGSNLMVNPRGELIDEHDTSFRFGLIPLAKYAKNAGSRAGFIYIRTRKLRATKGVFAGVDHNGFKYASMGGGRDATVRKITGGSGKPIMIYASFVANGTNGFPNLNYASLSEASRGAAEKAVDIAMGLRPRMRHSGKESDRPDLSSGYVLLFHLLYSRLCASIGVFGISKTMGPRYWDGKNGRGLTSNHNTALEASIVRAMEAMPEGSLPTPVTYYP</sequence>
<evidence type="ECO:0000313" key="13">
    <source>
        <dbReference type="Proteomes" id="UP000660262"/>
    </source>
</evidence>
<evidence type="ECO:0000256" key="11">
    <source>
        <dbReference type="SAM" id="SignalP"/>
    </source>
</evidence>
<dbReference type="GO" id="GO:0008373">
    <property type="term" value="F:sialyltransferase activity"/>
    <property type="evidence" value="ECO:0007669"/>
    <property type="project" value="InterPro"/>
</dbReference>
<name>A0A830HIL2_9CHLO</name>
<evidence type="ECO:0000256" key="6">
    <source>
        <dbReference type="ARBA" id="ARBA00022968"/>
    </source>
</evidence>
<dbReference type="OrthoDB" id="10264956at2759"/>
<reference evidence="12" key="1">
    <citation type="submission" date="2020-10" db="EMBL/GenBank/DDBJ databases">
        <title>Unveiling of a novel bifunctional photoreceptor, Dualchrome1, isolated from a cosmopolitan green alga.</title>
        <authorList>
            <person name="Suzuki S."/>
            <person name="Kawachi M."/>
        </authorList>
    </citation>
    <scope>NUCLEOTIDE SEQUENCE</scope>
    <source>
        <strain evidence="12">NIES 2893</strain>
    </source>
</reference>
<feature type="chain" id="PRO_5032302164" evidence="11">
    <location>
        <begin position="20"/>
        <end position="345"/>
    </location>
</feature>
<dbReference type="Gene3D" id="3.90.1480.20">
    <property type="entry name" value="Glycosyl transferase family 29"/>
    <property type="match status" value="1"/>
</dbReference>
<dbReference type="InterPro" id="IPR038578">
    <property type="entry name" value="GT29-like_sf"/>
</dbReference>
<keyword evidence="4" id="KW-0808">Transferase</keyword>
<evidence type="ECO:0000256" key="8">
    <source>
        <dbReference type="ARBA" id="ARBA00023034"/>
    </source>
</evidence>
<organism evidence="12 13">
    <name type="scientific">Pycnococcus provasolii</name>
    <dbReference type="NCBI Taxonomy" id="41880"/>
    <lineage>
        <taxon>Eukaryota</taxon>
        <taxon>Viridiplantae</taxon>
        <taxon>Chlorophyta</taxon>
        <taxon>Pseudoscourfieldiophyceae</taxon>
        <taxon>Pseudoscourfieldiales</taxon>
        <taxon>Pycnococcaceae</taxon>
        <taxon>Pycnococcus</taxon>
    </lineage>
</organism>
<gene>
    <name evidence="12" type="ORF">PPROV_000387100</name>
</gene>
<evidence type="ECO:0000256" key="10">
    <source>
        <dbReference type="ARBA" id="ARBA00023180"/>
    </source>
</evidence>
<keyword evidence="13" id="KW-1185">Reference proteome</keyword>
<keyword evidence="9" id="KW-0472">Membrane</keyword>
<evidence type="ECO:0000256" key="2">
    <source>
        <dbReference type="ARBA" id="ARBA00006003"/>
    </source>
</evidence>
<evidence type="ECO:0000256" key="7">
    <source>
        <dbReference type="ARBA" id="ARBA00022989"/>
    </source>
</evidence>
<comment type="similarity">
    <text evidence="2">Belongs to the glycosyltransferase 29 family.</text>
</comment>
<dbReference type="AlphaFoldDB" id="A0A830HIL2"/>
<keyword evidence="11" id="KW-0732">Signal</keyword>
<comment type="subcellular location">
    <subcellularLocation>
        <location evidence="1">Golgi apparatus membrane</location>
        <topology evidence="1">Single-pass type II membrane protein</topology>
    </subcellularLocation>
</comment>
<keyword evidence="5" id="KW-0812">Transmembrane</keyword>
<evidence type="ECO:0000256" key="1">
    <source>
        <dbReference type="ARBA" id="ARBA00004323"/>
    </source>
</evidence>
<keyword evidence="8" id="KW-0333">Golgi apparatus</keyword>
<keyword evidence="10" id="KW-0325">Glycoprotein</keyword>
<comment type="caution">
    <text evidence="12">The sequence shown here is derived from an EMBL/GenBank/DDBJ whole genome shotgun (WGS) entry which is preliminary data.</text>
</comment>